<evidence type="ECO:0000256" key="13">
    <source>
        <dbReference type="SAM" id="MobiDB-lite"/>
    </source>
</evidence>
<proteinExistence type="inferred from homology"/>
<dbReference type="RefSeq" id="XP_018229282.1">
    <property type="nucleotide sequence ID" value="XM_018374330.1"/>
</dbReference>
<evidence type="ECO:0000256" key="8">
    <source>
        <dbReference type="ARBA" id="ARBA00022845"/>
    </source>
</evidence>
<reference evidence="16" key="1">
    <citation type="journal article" date="2016" name="Nat. Commun.">
        <title>Genome analysis of three Pneumocystis species reveals adaptation mechanisms to life exclusively in mammalian hosts.</title>
        <authorList>
            <person name="Ma L."/>
            <person name="Chen Z."/>
            <person name="Huang D.W."/>
            <person name="Kutty G."/>
            <person name="Ishihara M."/>
            <person name="Wang H."/>
            <person name="Abouelleil A."/>
            <person name="Bishop L."/>
            <person name="Davey E."/>
            <person name="Deng R."/>
            <person name="Deng X."/>
            <person name="Fan L."/>
            <person name="Fantoni G."/>
            <person name="Fitzgerald M."/>
            <person name="Gogineni E."/>
            <person name="Goldberg J.M."/>
            <person name="Handley G."/>
            <person name="Hu X."/>
            <person name="Huber C."/>
            <person name="Jiao X."/>
            <person name="Jones K."/>
            <person name="Levin J.Z."/>
            <person name="Liu Y."/>
            <person name="Macdonald P."/>
            <person name="Melnikov A."/>
            <person name="Raley C."/>
            <person name="Sassi M."/>
            <person name="Sherman B.T."/>
            <person name="Song X."/>
            <person name="Sykes S."/>
            <person name="Tran B."/>
            <person name="Walsh L."/>
            <person name="Xia Y."/>
            <person name="Yang J."/>
            <person name="Young S."/>
            <person name="Zeng Q."/>
            <person name="Zheng X."/>
            <person name="Stephens R."/>
            <person name="Nusbaum C."/>
            <person name="Birren B.W."/>
            <person name="Azadi P."/>
            <person name="Lempicki R.A."/>
            <person name="Cuomo C.A."/>
            <person name="Kovacs J.A."/>
        </authorList>
    </citation>
    <scope>NUCLEOTIDE SEQUENCE [LARGE SCALE GENOMIC DNA]</scope>
    <source>
        <strain evidence="16">RU7</strain>
    </source>
</reference>
<evidence type="ECO:0000256" key="2">
    <source>
        <dbReference type="ARBA" id="ARBA00004496"/>
    </source>
</evidence>
<gene>
    <name evidence="15" type="ORF">T551_02067</name>
</gene>
<evidence type="ECO:0000259" key="14">
    <source>
        <dbReference type="Pfam" id="PF09405"/>
    </source>
</evidence>
<feature type="domain" description="Btz" evidence="14">
    <location>
        <begin position="137"/>
        <end position="243"/>
    </location>
</feature>
<dbReference type="Proteomes" id="UP000053447">
    <property type="component" value="Unassembled WGS sequence"/>
</dbReference>
<evidence type="ECO:0000256" key="3">
    <source>
        <dbReference type="ARBA" id="ARBA00009548"/>
    </source>
</evidence>
<keyword evidence="5" id="KW-0963">Cytoplasm</keyword>
<feature type="compositionally biased region" description="Basic and acidic residues" evidence="13">
    <location>
        <begin position="64"/>
        <end position="74"/>
    </location>
</feature>
<dbReference type="GO" id="GO:0006397">
    <property type="term" value="P:mRNA processing"/>
    <property type="evidence" value="ECO:0007669"/>
    <property type="project" value="UniProtKB-KW"/>
</dbReference>
<organism evidence="15 16">
    <name type="scientific">Pneumocystis jirovecii (strain RU7)</name>
    <name type="common">Human pneumocystis pneumonia agent</name>
    <dbReference type="NCBI Taxonomy" id="1408657"/>
    <lineage>
        <taxon>Eukaryota</taxon>
        <taxon>Fungi</taxon>
        <taxon>Dikarya</taxon>
        <taxon>Ascomycota</taxon>
        <taxon>Taphrinomycotina</taxon>
        <taxon>Pneumocystomycetes</taxon>
        <taxon>Pneumocystaceae</taxon>
        <taxon>Pneumocystis</taxon>
    </lineage>
</organism>
<dbReference type="GO" id="GO:0003729">
    <property type="term" value="F:mRNA binding"/>
    <property type="evidence" value="ECO:0007669"/>
    <property type="project" value="InterPro"/>
</dbReference>
<keyword evidence="11" id="KW-0508">mRNA splicing</keyword>
<dbReference type="GO" id="GO:0008380">
    <property type="term" value="P:RNA splicing"/>
    <property type="evidence" value="ECO:0007669"/>
    <property type="project" value="UniProtKB-KW"/>
</dbReference>
<dbReference type="VEuPathDB" id="FungiDB:T551_02067"/>
<keyword evidence="16" id="KW-1185">Reference proteome</keyword>
<dbReference type="EMBL" id="LFWA01000009">
    <property type="protein sequence ID" value="KTW29451.1"/>
    <property type="molecule type" value="Genomic_DNA"/>
</dbReference>
<evidence type="ECO:0000256" key="10">
    <source>
        <dbReference type="ARBA" id="ARBA00023161"/>
    </source>
</evidence>
<dbReference type="GeneID" id="28940585"/>
<evidence type="ECO:0000256" key="11">
    <source>
        <dbReference type="ARBA" id="ARBA00023187"/>
    </source>
</evidence>
<evidence type="ECO:0000256" key="9">
    <source>
        <dbReference type="ARBA" id="ARBA00022884"/>
    </source>
</evidence>
<name>A0A0W4ZM62_PNEJ7</name>
<feature type="compositionally biased region" description="Acidic residues" evidence="13">
    <location>
        <begin position="41"/>
        <end position="51"/>
    </location>
</feature>
<dbReference type="GO" id="GO:0000184">
    <property type="term" value="P:nuclear-transcribed mRNA catabolic process, nonsense-mediated decay"/>
    <property type="evidence" value="ECO:0007669"/>
    <property type="project" value="UniProtKB-KW"/>
</dbReference>
<comment type="similarity">
    <text evidence="3">Belongs to the CASC3 family.</text>
</comment>
<dbReference type="InterPro" id="IPR018545">
    <property type="entry name" value="Btz_dom"/>
</dbReference>
<protein>
    <recommendedName>
        <fullName evidence="14">Btz domain-containing protein</fullName>
    </recommendedName>
</protein>
<evidence type="ECO:0000256" key="6">
    <source>
        <dbReference type="ARBA" id="ARBA00022664"/>
    </source>
</evidence>
<sequence length="607" mass="70137">MVHCLKPRRQREIDILYEDGETSGTDETSYSELSKSNDGIITDDDDTEDENAIISPETLSCNESSEKNDKHDSSSQKQDILLTYGIKSFRRRQKYFRNMSPVLNQKSLLPTKKNVNNSTMFNTSDIFEKKVKTIQKEFRKKKNKKEKVIQSESKNYQKPNKADPTFVPYIGSFFMHDKRHSYNSFISHKKPQYFGNSYSRQRSKWKNSHTKSLQDDVWTHDAFEINDEISIEPNKQYNSSTSNTKKDPKNISKHRSRIFNIRVKISSSNDTKSFQKELTNHFNPLFHRLFLREDKPVKIKFPNSSLKIAYPAPEHSFKFVPKIMQVPNSFNNSDSIEVPKESLFTIQHTNSEMSVQNPTLNNFSSDNQSELDSYLQLKNFPILHGQSKNVTSSSLDFHTHNDHPSLVSDMYKHQPVKGLNVDLSLFSLQPSVGDTLKLTNDDKTNTQQVSNENASEIYLPNSAVYSVPFHSDYRTSQQPLFYYFSTHSGHSYLVSYYNAPSQYNTSISSTLPSISTSSSNTPSMTQDNNAMIYYYDPMQYYYSYSTISTPPNYIPSRSESIRSNHISTKFPVNSITSYNSHRNNSGDEQGMCYYPQGYIYYTNEVIM</sequence>
<evidence type="ECO:0000256" key="12">
    <source>
        <dbReference type="ARBA" id="ARBA00023242"/>
    </source>
</evidence>
<evidence type="ECO:0000313" key="16">
    <source>
        <dbReference type="Proteomes" id="UP000053447"/>
    </source>
</evidence>
<evidence type="ECO:0000256" key="5">
    <source>
        <dbReference type="ARBA" id="ARBA00022490"/>
    </source>
</evidence>
<accession>A0A0W4ZM62</accession>
<evidence type="ECO:0000256" key="4">
    <source>
        <dbReference type="ARBA" id="ARBA00022448"/>
    </source>
</evidence>
<keyword evidence="12" id="KW-0539">Nucleus</keyword>
<comment type="subcellular location">
    <subcellularLocation>
        <location evidence="2">Cytoplasm</location>
    </subcellularLocation>
    <subcellularLocation>
        <location evidence="1">Nucleus</location>
    </subcellularLocation>
</comment>
<keyword evidence="9" id="KW-0694">RNA-binding</keyword>
<feature type="region of interest" description="Disordered" evidence="13">
    <location>
        <begin position="16"/>
        <end position="77"/>
    </location>
</feature>
<dbReference type="GO" id="GO:0035145">
    <property type="term" value="C:exon-exon junction complex"/>
    <property type="evidence" value="ECO:0007669"/>
    <property type="project" value="InterPro"/>
</dbReference>
<comment type="caution">
    <text evidence="15">The sequence shown here is derived from an EMBL/GenBank/DDBJ whole genome shotgun (WGS) entry which is preliminary data.</text>
</comment>
<dbReference type="AlphaFoldDB" id="A0A0W4ZM62"/>
<keyword evidence="10" id="KW-0866">Nonsense-mediated mRNA decay</keyword>
<feature type="compositionally biased region" description="Polar residues" evidence="13">
    <location>
        <begin position="22"/>
        <end position="39"/>
    </location>
</feature>
<dbReference type="GO" id="GO:0006417">
    <property type="term" value="P:regulation of translation"/>
    <property type="evidence" value="ECO:0007669"/>
    <property type="project" value="UniProtKB-KW"/>
</dbReference>
<keyword evidence="4" id="KW-0813">Transport</keyword>
<keyword evidence="7" id="KW-0509">mRNA transport</keyword>
<dbReference type="OrthoDB" id="10673352at2759"/>
<feature type="region of interest" description="Disordered" evidence="13">
    <location>
        <begin position="233"/>
        <end position="253"/>
    </location>
</feature>
<dbReference type="GO" id="GO:0005737">
    <property type="term" value="C:cytoplasm"/>
    <property type="evidence" value="ECO:0007669"/>
    <property type="project" value="UniProtKB-SubCell"/>
</dbReference>
<dbReference type="Pfam" id="PF09405">
    <property type="entry name" value="Btz"/>
    <property type="match status" value="1"/>
</dbReference>
<keyword evidence="6" id="KW-0507">mRNA processing</keyword>
<keyword evidence="8" id="KW-0810">Translation regulation</keyword>
<evidence type="ECO:0000313" key="15">
    <source>
        <dbReference type="EMBL" id="KTW29451.1"/>
    </source>
</evidence>
<evidence type="ECO:0000256" key="1">
    <source>
        <dbReference type="ARBA" id="ARBA00004123"/>
    </source>
</evidence>
<dbReference type="GO" id="GO:0051028">
    <property type="term" value="P:mRNA transport"/>
    <property type="evidence" value="ECO:0007669"/>
    <property type="project" value="UniProtKB-KW"/>
</dbReference>
<feature type="compositionally biased region" description="Polar residues" evidence="13">
    <location>
        <begin position="233"/>
        <end position="243"/>
    </location>
</feature>
<evidence type="ECO:0000256" key="7">
    <source>
        <dbReference type="ARBA" id="ARBA00022816"/>
    </source>
</evidence>